<name>A0A2U2J1W5_9SPHN</name>
<reference evidence="1 2" key="1">
    <citation type="submission" date="2018-05" db="EMBL/GenBank/DDBJ databases">
        <title>Genome of Sphingosinicella humi QZX222.</title>
        <authorList>
            <person name="Qiao Z."/>
            <person name="Wang G."/>
        </authorList>
    </citation>
    <scope>NUCLEOTIDE SEQUENCE [LARGE SCALE GENOMIC DNA]</scope>
    <source>
        <strain evidence="1 2">QZX222</strain>
    </source>
</reference>
<dbReference type="AlphaFoldDB" id="A0A2U2J1W5"/>
<accession>A0A2U2J1W5</accession>
<gene>
    <name evidence="1" type="ORF">DF286_05155</name>
</gene>
<dbReference type="Gene3D" id="3.30.470.20">
    <property type="entry name" value="ATP-grasp fold, B domain"/>
    <property type="match status" value="1"/>
</dbReference>
<proteinExistence type="predicted"/>
<protein>
    <recommendedName>
        <fullName evidence="3">ATP-grasp domain-containing protein</fullName>
    </recommendedName>
</protein>
<organism evidence="1 2">
    <name type="scientific">Allosphingosinicella humi</name>
    <dbReference type="NCBI Taxonomy" id="2068657"/>
    <lineage>
        <taxon>Bacteria</taxon>
        <taxon>Pseudomonadati</taxon>
        <taxon>Pseudomonadota</taxon>
        <taxon>Alphaproteobacteria</taxon>
        <taxon>Sphingomonadales</taxon>
        <taxon>Sphingomonadaceae</taxon>
        <taxon>Allosphingosinicella</taxon>
    </lineage>
</organism>
<comment type="caution">
    <text evidence="1">The sequence shown here is derived from an EMBL/GenBank/DDBJ whole genome shotgun (WGS) entry which is preliminary data.</text>
</comment>
<evidence type="ECO:0008006" key="3">
    <source>
        <dbReference type="Google" id="ProtNLM"/>
    </source>
</evidence>
<dbReference type="EMBL" id="QFFF01000001">
    <property type="protein sequence ID" value="PWG02316.1"/>
    <property type="molecule type" value="Genomic_DNA"/>
</dbReference>
<sequence>MATRDVTLADLQSDAALSACPMIYQEKVEKLFELRITFFGDELVCGRLESQGHQASKTDFRTIDPANLAVREVPLEPAIRSSLQLFRKRAGLLHGSFDLAVDKDGNHIFFEINEQGQFLWLEEVNPDIRMLDRLVSFMEDPSDGFRWDGRERFAFSEWEAQESSCP</sequence>
<dbReference type="SUPFAM" id="SSF56059">
    <property type="entry name" value="Glutathione synthetase ATP-binding domain-like"/>
    <property type="match status" value="1"/>
</dbReference>
<dbReference type="Proteomes" id="UP000245916">
    <property type="component" value="Unassembled WGS sequence"/>
</dbReference>
<evidence type="ECO:0000313" key="1">
    <source>
        <dbReference type="EMBL" id="PWG02316.1"/>
    </source>
</evidence>
<keyword evidence="2" id="KW-1185">Reference proteome</keyword>
<evidence type="ECO:0000313" key="2">
    <source>
        <dbReference type="Proteomes" id="UP000245916"/>
    </source>
</evidence>